<evidence type="ECO:0000313" key="8">
    <source>
        <dbReference type="EMBL" id="PKS09538.1"/>
    </source>
</evidence>
<dbReference type="OrthoDB" id="2399539at2759"/>
<accession>A0A2N3NAS5</accession>
<dbReference type="GO" id="GO:0005634">
    <property type="term" value="C:nucleus"/>
    <property type="evidence" value="ECO:0007669"/>
    <property type="project" value="UniProtKB-SubCell"/>
</dbReference>
<evidence type="ECO:0000256" key="1">
    <source>
        <dbReference type="ARBA" id="ARBA00004123"/>
    </source>
</evidence>
<organism evidence="8 9">
    <name type="scientific">Lomentospora prolificans</name>
    <dbReference type="NCBI Taxonomy" id="41688"/>
    <lineage>
        <taxon>Eukaryota</taxon>
        <taxon>Fungi</taxon>
        <taxon>Dikarya</taxon>
        <taxon>Ascomycota</taxon>
        <taxon>Pezizomycotina</taxon>
        <taxon>Sordariomycetes</taxon>
        <taxon>Hypocreomycetidae</taxon>
        <taxon>Microascales</taxon>
        <taxon>Microascaceae</taxon>
        <taxon>Lomentospora</taxon>
    </lineage>
</organism>
<dbReference type="GO" id="GO:0003677">
    <property type="term" value="F:DNA binding"/>
    <property type="evidence" value="ECO:0007669"/>
    <property type="project" value="InterPro"/>
</dbReference>
<dbReference type="CDD" id="cd12148">
    <property type="entry name" value="fungal_TF_MHR"/>
    <property type="match status" value="1"/>
</dbReference>
<dbReference type="GO" id="GO:0000981">
    <property type="term" value="F:DNA-binding transcription factor activity, RNA polymerase II-specific"/>
    <property type="evidence" value="ECO:0007669"/>
    <property type="project" value="InterPro"/>
</dbReference>
<dbReference type="Proteomes" id="UP000233524">
    <property type="component" value="Unassembled WGS sequence"/>
</dbReference>
<dbReference type="Pfam" id="PF04082">
    <property type="entry name" value="Fungal_trans"/>
    <property type="match status" value="1"/>
</dbReference>
<dbReference type="EMBL" id="NLAX01000010">
    <property type="protein sequence ID" value="PKS09538.1"/>
    <property type="molecule type" value="Genomic_DNA"/>
</dbReference>
<keyword evidence="2" id="KW-0479">Metal-binding</keyword>
<comment type="subcellular location">
    <subcellularLocation>
        <location evidence="1">Nucleus</location>
    </subcellularLocation>
</comment>
<comment type="caution">
    <text evidence="8">The sequence shown here is derived from an EMBL/GenBank/DDBJ whole genome shotgun (WGS) entry which is preliminary data.</text>
</comment>
<keyword evidence="4" id="KW-0804">Transcription</keyword>
<feature type="region of interest" description="Disordered" evidence="6">
    <location>
        <begin position="1"/>
        <end position="46"/>
    </location>
</feature>
<dbReference type="VEuPathDB" id="FungiDB:jhhlp_004155"/>
<gene>
    <name evidence="8" type="ORF">jhhlp_004155</name>
</gene>
<name>A0A2N3NAS5_9PEZI</name>
<feature type="domain" description="Zn(2)-C6 fungal-type" evidence="7">
    <location>
        <begin position="48"/>
        <end position="83"/>
    </location>
</feature>
<keyword evidence="3" id="KW-0805">Transcription regulation</keyword>
<dbReference type="InterPro" id="IPR050815">
    <property type="entry name" value="TF_fung"/>
</dbReference>
<reference evidence="8 9" key="1">
    <citation type="journal article" date="2017" name="G3 (Bethesda)">
        <title>First Draft Genome Sequence of the Pathogenic Fungus Lomentospora prolificans (Formerly Scedosporium prolificans).</title>
        <authorList>
            <person name="Luo R."/>
            <person name="Zimin A."/>
            <person name="Workman R."/>
            <person name="Fan Y."/>
            <person name="Pertea G."/>
            <person name="Grossman N."/>
            <person name="Wear M.P."/>
            <person name="Jia B."/>
            <person name="Miller H."/>
            <person name="Casadevall A."/>
            <person name="Timp W."/>
            <person name="Zhang S.X."/>
            <person name="Salzberg S.L."/>
        </authorList>
    </citation>
    <scope>NUCLEOTIDE SEQUENCE [LARGE SCALE GENOMIC DNA]</scope>
    <source>
        <strain evidence="8 9">JHH-5317</strain>
    </source>
</reference>
<dbReference type="InParanoid" id="A0A2N3NAS5"/>
<dbReference type="PANTHER" id="PTHR47338:SF5">
    <property type="entry name" value="ZN(II)2CYS6 TRANSCRIPTION FACTOR (EUROFUNG)"/>
    <property type="match status" value="1"/>
</dbReference>
<feature type="region of interest" description="Disordered" evidence="6">
    <location>
        <begin position="341"/>
        <end position="364"/>
    </location>
</feature>
<feature type="region of interest" description="Disordered" evidence="6">
    <location>
        <begin position="82"/>
        <end position="135"/>
    </location>
</feature>
<sequence length="719" mass="79431">MDLHSRPPLPFPLATTVGHPALKAEYPEDGSPGSGQQPPPTRRRAPIACRRCRRMRSKCLHEKADPPCKACKDAGLPPEECIFPARGQPDNDREYRHPRVKAERASKRDPNKVRREIMSTNGAPGGSPNSRKSSTVNEWELLPPLAEVIEAVNTFTRQYFQLGFIPKQLFPARIERDHSSMSPFLLLTILSVSARFTPSLIRRFGTGVKAAETFMERAEQLAVNKIYDQPSLESCQAFYLLSISQQGSGWKNASYINMGISIRMAILMQLHREETYILDNPVPELVIRADGCSIVRLTALPCLTSGPYTNMSAVGQDNLHSAPISPVSLSASDITTLLPSDEDSFAAGSEPTSRAALEDTPPAIDNPELLSDPNRSLFASLIQIHYYWGSIARRAMNRERSSLQPWDPNSEYTRMANKLVWWERGLPRDHTWSPLLLKGYKAEGQDLAYLGVTMMTRLCNIVLRRAYLHDLPRTISNVRDLYHQIDAQFTHRAPDESVGAQMAYIFGIDADVVVCPEPNISRMGQEMLERTMSILNECKEIWPLASRWLDALVKSSCDPKVSSIGLEGSMADGRDPIPRALPGPKSLLAANALPSPTMSRFPLPDNPKQTFSILTPSHILPPLVQPVTLPNPQLSPIYLPPTHPFTPQSQPGGASLSHILETCPATPQGAQDMYDPSGAYHSPATTTLGPGNDGFEGELQFYIGGAQAWPGSSALFDYI</sequence>
<dbReference type="InterPro" id="IPR036864">
    <property type="entry name" value="Zn2-C6_fun-type_DNA-bd_sf"/>
</dbReference>
<evidence type="ECO:0000256" key="5">
    <source>
        <dbReference type="ARBA" id="ARBA00023242"/>
    </source>
</evidence>
<evidence type="ECO:0000256" key="4">
    <source>
        <dbReference type="ARBA" id="ARBA00023163"/>
    </source>
</evidence>
<protein>
    <recommendedName>
        <fullName evidence="7">Zn(2)-C6 fungal-type domain-containing protein</fullName>
    </recommendedName>
</protein>
<evidence type="ECO:0000256" key="6">
    <source>
        <dbReference type="SAM" id="MobiDB-lite"/>
    </source>
</evidence>
<evidence type="ECO:0000256" key="3">
    <source>
        <dbReference type="ARBA" id="ARBA00023015"/>
    </source>
</evidence>
<keyword evidence="5" id="KW-0539">Nucleus</keyword>
<dbReference type="CDD" id="cd00067">
    <property type="entry name" value="GAL4"/>
    <property type="match status" value="1"/>
</dbReference>
<proteinExistence type="predicted"/>
<dbReference type="InterPro" id="IPR007219">
    <property type="entry name" value="XnlR_reg_dom"/>
</dbReference>
<dbReference type="SUPFAM" id="SSF57701">
    <property type="entry name" value="Zn2/Cys6 DNA-binding domain"/>
    <property type="match status" value="1"/>
</dbReference>
<dbReference type="STRING" id="41688.A0A2N3NAS5"/>
<evidence type="ECO:0000313" key="9">
    <source>
        <dbReference type="Proteomes" id="UP000233524"/>
    </source>
</evidence>
<dbReference type="GO" id="GO:0006351">
    <property type="term" value="P:DNA-templated transcription"/>
    <property type="evidence" value="ECO:0007669"/>
    <property type="project" value="InterPro"/>
</dbReference>
<dbReference type="PANTHER" id="PTHR47338">
    <property type="entry name" value="ZN(II)2CYS6 TRANSCRIPTION FACTOR (EUROFUNG)-RELATED"/>
    <property type="match status" value="1"/>
</dbReference>
<evidence type="ECO:0000259" key="7">
    <source>
        <dbReference type="PROSITE" id="PS50048"/>
    </source>
</evidence>
<dbReference type="GO" id="GO:0008270">
    <property type="term" value="F:zinc ion binding"/>
    <property type="evidence" value="ECO:0007669"/>
    <property type="project" value="InterPro"/>
</dbReference>
<keyword evidence="9" id="KW-1185">Reference proteome</keyword>
<dbReference type="AlphaFoldDB" id="A0A2N3NAS5"/>
<dbReference type="PROSITE" id="PS50048">
    <property type="entry name" value="ZN2_CY6_FUNGAL_2"/>
    <property type="match status" value="1"/>
</dbReference>
<dbReference type="InterPro" id="IPR001138">
    <property type="entry name" value="Zn2Cys6_DnaBD"/>
</dbReference>
<feature type="compositionally biased region" description="Polar residues" evidence="6">
    <location>
        <begin position="118"/>
        <end position="135"/>
    </location>
</feature>
<evidence type="ECO:0000256" key="2">
    <source>
        <dbReference type="ARBA" id="ARBA00022723"/>
    </source>
</evidence>
<feature type="compositionally biased region" description="Basic and acidic residues" evidence="6">
    <location>
        <begin position="89"/>
        <end position="117"/>
    </location>
</feature>